<name>A0AAU9SE01_THLAR</name>
<feature type="compositionally biased region" description="Basic and acidic residues" evidence="1">
    <location>
        <begin position="1"/>
        <end position="12"/>
    </location>
</feature>
<feature type="compositionally biased region" description="Acidic residues" evidence="1">
    <location>
        <begin position="83"/>
        <end position="94"/>
    </location>
</feature>
<proteinExistence type="predicted"/>
<reference evidence="2 3" key="1">
    <citation type="submission" date="2022-03" db="EMBL/GenBank/DDBJ databases">
        <authorList>
            <person name="Nunn A."/>
            <person name="Chopra R."/>
            <person name="Nunn A."/>
            <person name="Contreras Garrido A."/>
        </authorList>
    </citation>
    <scope>NUCLEOTIDE SEQUENCE [LARGE SCALE GENOMIC DNA]</scope>
</reference>
<keyword evidence="3" id="KW-1185">Reference proteome</keyword>
<evidence type="ECO:0000313" key="3">
    <source>
        <dbReference type="Proteomes" id="UP000836841"/>
    </source>
</evidence>
<dbReference type="Proteomes" id="UP000836841">
    <property type="component" value="Chromosome 4"/>
</dbReference>
<sequence length="264" mass="30748">MVRGEGSHHESEYEQSYGHYGMIGNSDPTEGTMRGLETVIPSYSTLESGLRRRSMVRSEGSYDEGRDDMILREINGHACTTDSPEDELWTDSMPEEPRDDQFEQEALRNYDLRQRETAENYHKRREEPQRSRARQENNHWEPSSNPPRGNGHYQGGNNPLEADKWLQRLEKNFNATRCPDDLKKDIAVFYLDDDASKVARWDYEVNFTRLQRYACYGHDDEPAVIRPNIGNILQAVEFNDFNQLVEQTINVKDGIYAERVYTSQ</sequence>
<accession>A0AAU9SE01</accession>
<evidence type="ECO:0000313" key="2">
    <source>
        <dbReference type="EMBL" id="CAH2060781.1"/>
    </source>
</evidence>
<organism evidence="2 3">
    <name type="scientific">Thlaspi arvense</name>
    <name type="common">Field penny-cress</name>
    <dbReference type="NCBI Taxonomy" id="13288"/>
    <lineage>
        <taxon>Eukaryota</taxon>
        <taxon>Viridiplantae</taxon>
        <taxon>Streptophyta</taxon>
        <taxon>Embryophyta</taxon>
        <taxon>Tracheophyta</taxon>
        <taxon>Spermatophyta</taxon>
        <taxon>Magnoliopsida</taxon>
        <taxon>eudicotyledons</taxon>
        <taxon>Gunneridae</taxon>
        <taxon>Pentapetalae</taxon>
        <taxon>rosids</taxon>
        <taxon>malvids</taxon>
        <taxon>Brassicales</taxon>
        <taxon>Brassicaceae</taxon>
        <taxon>Thlaspideae</taxon>
        <taxon>Thlaspi</taxon>
    </lineage>
</organism>
<feature type="compositionally biased region" description="Basic and acidic residues" evidence="1">
    <location>
        <begin position="95"/>
        <end position="139"/>
    </location>
</feature>
<protein>
    <submittedName>
        <fullName evidence="2">Uncharacterized protein</fullName>
    </submittedName>
</protein>
<feature type="region of interest" description="Disordered" evidence="1">
    <location>
        <begin position="77"/>
        <end position="160"/>
    </location>
</feature>
<gene>
    <name evidence="2" type="ORF">TAV2_LOCUS12642</name>
</gene>
<feature type="region of interest" description="Disordered" evidence="1">
    <location>
        <begin position="1"/>
        <end position="34"/>
    </location>
</feature>
<evidence type="ECO:0000256" key="1">
    <source>
        <dbReference type="SAM" id="MobiDB-lite"/>
    </source>
</evidence>
<dbReference type="EMBL" id="OU466860">
    <property type="protein sequence ID" value="CAH2060781.1"/>
    <property type="molecule type" value="Genomic_DNA"/>
</dbReference>
<dbReference type="AlphaFoldDB" id="A0AAU9SE01"/>